<evidence type="ECO:0000256" key="1">
    <source>
        <dbReference type="SAM" id="MobiDB-lite"/>
    </source>
</evidence>
<feature type="compositionally biased region" description="Basic and acidic residues" evidence="1">
    <location>
        <begin position="501"/>
        <end position="537"/>
    </location>
</feature>
<dbReference type="EMBL" id="JAULSU010000004">
    <property type="protein sequence ID" value="KAK0620564.1"/>
    <property type="molecule type" value="Genomic_DNA"/>
</dbReference>
<feature type="compositionally biased region" description="Basic residues" evidence="1">
    <location>
        <begin position="168"/>
        <end position="177"/>
    </location>
</feature>
<evidence type="ECO:0000313" key="3">
    <source>
        <dbReference type="Proteomes" id="UP001175000"/>
    </source>
</evidence>
<dbReference type="Proteomes" id="UP001175000">
    <property type="component" value="Unassembled WGS sequence"/>
</dbReference>
<organism evidence="2 3">
    <name type="scientific">Immersiella caudata</name>
    <dbReference type="NCBI Taxonomy" id="314043"/>
    <lineage>
        <taxon>Eukaryota</taxon>
        <taxon>Fungi</taxon>
        <taxon>Dikarya</taxon>
        <taxon>Ascomycota</taxon>
        <taxon>Pezizomycotina</taxon>
        <taxon>Sordariomycetes</taxon>
        <taxon>Sordariomycetidae</taxon>
        <taxon>Sordariales</taxon>
        <taxon>Lasiosphaeriaceae</taxon>
        <taxon>Immersiella</taxon>
    </lineage>
</organism>
<feature type="compositionally biased region" description="Basic and acidic residues" evidence="1">
    <location>
        <begin position="605"/>
        <end position="619"/>
    </location>
</feature>
<dbReference type="AlphaFoldDB" id="A0AA39WS37"/>
<sequence>MLASSSQITMRAGCLHPSSLRSIGISGDALRRQHQIRGFRFGRGWGSYFESEPQHDDIYRRYRSFRYKYTEALSRRHDGQSFAEDAKSALRRIVDEHQHARGGKPRWVGKCRSWKAESTPNNPEGVRPGQNIEDVERAPIEHLLFGDRPRMAQNYYDNWDSPLSKYEHSRRSHRTKQPKSDLSKVTDTTTTAEAGPEYIIDPITNRKVAKGSLASPSILEKGLEPPVKNFKSYRSQFSSFRPPAATASKPPAPPTIFAGEPIPKLPSTERQPILESERYVAELNDAPASSLLDTLSEKQQSVFWHHSDVIAPPPSKQASWTLEPDVEAYLSPGRSKSLVGQDVTAQYGDLHKYEAVRYLEPNGKTSEQETVSTYDDLGEYDAFRSHEPDGKYKLEMPSVDPEELKLYKPFRSCEPDGKYAESYREEKLDPSELAQYSQPFMSHEPDGKYAESYGNPGTEDAELPEYEPFSSHEPDGKYANKSGGTTVSAKELEGYAAAPAHELDGKSEGETSPKLDPEEPGKYKASRSHEPDGKYAVEAEPVEETDLGGNHEAFGYDDAEVASSVKDTQPKVEPSELSKYTAVRYNEPDGKPAVEESSSEPVFDYDLKASGKKDGTPDRTHYRKMLETFMAQSASVSDAIDADTSSSLKEKRAAAETGKPTLSGNYAQDFPEEFVKSWSADTYTSSASAPEQAVEEPTSALEPALDRYNGKTENKSADNEAAGVPPVPTLYKVLVYDPTMQCIDVAETTSIVKDSNTPLTPAEVLLRISNPAKFLPHFGPLQAQGFEVVSGAGDVLIFRKVREAIPEVSHSGTVGNMTAETAAPPSPNRPAINPIDMMGGPRDYTVAASRFASPTGFVNYDLPPRFDSNIDVRREEPVFSGAKEKSSSEGKKTSLPKRIAVGALWVGAASYSIGIVGEYFKTGGADGKGPKGL</sequence>
<proteinExistence type="predicted"/>
<name>A0AA39WS37_9PEZI</name>
<protein>
    <submittedName>
        <fullName evidence="2">Uncharacterized protein</fullName>
    </submittedName>
</protein>
<keyword evidence="3" id="KW-1185">Reference proteome</keyword>
<comment type="caution">
    <text evidence="2">The sequence shown here is derived from an EMBL/GenBank/DDBJ whole genome shotgun (WGS) entry which is preliminary data.</text>
</comment>
<reference evidence="2" key="1">
    <citation type="submission" date="2023-06" db="EMBL/GenBank/DDBJ databases">
        <title>Genome-scale phylogeny and comparative genomics of the fungal order Sordariales.</title>
        <authorList>
            <consortium name="Lawrence Berkeley National Laboratory"/>
            <person name="Hensen N."/>
            <person name="Bonometti L."/>
            <person name="Westerberg I."/>
            <person name="Brannstrom I.O."/>
            <person name="Guillou S."/>
            <person name="Cros-Aarteil S."/>
            <person name="Calhoun S."/>
            <person name="Haridas S."/>
            <person name="Kuo A."/>
            <person name="Mondo S."/>
            <person name="Pangilinan J."/>
            <person name="Riley R."/>
            <person name="Labutti K."/>
            <person name="Andreopoulos B."/>
            <person name="Lipzen A."/>
            <person name="Chen C."/>
            <person name="Yanf M."/>
            <person name="Daum C."/>
            <person name="Ng V."/>
            <person name="Clum A."/>
            <person name="Steindorff A."/>
            <person name="Ohm R."/>
            <person name="Martin F."/>
            <person name="Silar P."/>
            <person name="Natvig D."/>
            <person name="Lalanne C."/>
            <person name="Gautier V."/>
            <person name="Ament-Velasquez S.L."/>
            <person name="Kruys A."/>
            <person name="Hutchinson M.I."/>
            <person name="Powell A.J."/>
            <person name="Barry K."/>
            <person name="Miller A.N."/>
            <person name="Grigoriev I.V."/>
            <person name="Debuchy R."/>
            <person name="Gladieux P."/>
            <person name="Thoren M.H."/>
            <person name="Johannesson H."/>
        </authorList>
    </citation>
    <scope>NUCLEOTIDE SEQUENCE</scope>
    <source>
        <strain evidence="2">CBS 606.72</strain>
    </source>
</reference>
<feature type="region of interest" description="Disordered" evidence="1">
    <location>
        <begin position="160"/>
        <end position="189"/>
    </location>
</feature>
<feature type="compositionally biased region" description="Basic and acidic residues" evidence="1">
    <location>
        <begin position="412"/>
        <end position="430"/>
    </location>
</feature>
<feature type="compositionally biased region" description="Basic residues" evidence="1">
    <location>
        <begin position="100"/>
        <end position="113"/>
    </location>
</feature>
<evidence type="ECO:0000313" key="2">
    <source>
        <dbReference type="EMBL" id="KAK0620564.1"/>
    </source>
</evidence>
<feature type="region of interest" description="Disordered" evidence="1">
    <location>
        <begin position="634"/>
        <end position="666"/>
    </location>
</feature>
<accession>A0AA39WS37</accession>
<feature type="region of interest" description="Disordered" evidence="1">
    <location>
        <begin position="98"/>
        <end position="130"/>
    </location>
</feature>
<gene>
    <name evidence="2" type="ORF">B0T14DRAFT_521718</name>
</gene>
<feature type="region of interest" description="Disordered" evidence="1">
    <location>
        <begin position="412"/>
        <end position="619"/>
    </location>
</feature>